<dbReference type="EMBL" id="QFYQ01000001">
    <property type="protein sequence ID" value="RAK55115.1"/>
    <property type="molecule type" value="Genomic_DNA"/>
</dbReference>
<keyword evidence="2" id="KW-0813">Transport</keyword>
<keyword evidence="3" id="KW-1185">Reference proteome</keyword>
<keyword evidence="1" id="KW-0812">Transmembrane</keyword>
<protein>
    <submittedName>
        <fullName evidence="2">Two pore domain potassium channel family protein</fullName>
    </submittedName>
</protein>
<feature type="transmembrane region" description="Helical" evidence="1">
    <location>
        <begin position="49"/>
        <end position="71"/>
    </location>
</feature>
<dbReference type="GO" id="GO:0034220">
    <property type="term" value="P:monoatomic ion transmembrane transport"/>
    <property type="evidence" value="ECO:0007669"/>
    <property type="project" value="UniProtKB-KW"/>
</dbReference>
<feature type="transmembrane region" description="Helical" evidence="1">
    <location>
        <begin position="110"/>
        <end position="131"/>
    </location>
</feature>
<accession>A0A328AL47</accession>
<dbReference type="SUPFAM" id="SSF81324">
    <property type="entry name" value="Voltage-gated potassium channels"/>
    <property type="match status" value="1"/>
</dbReference>
<evidence type="ECO:0000313" key="2">
    <source>
        <dbReference type="EMBL" id="RAK55115.1"/>
    </source>
</evidence>
<keyword evidence="2" id="KW-0406">Ion transport</keyword>
<evidence type="ECO:0000256" key="1">
    <source>
        <dbReference type="SAM" id="Phobius"/>
    </source>
</evidence>
<dbReference type="Proteomes" id="UP000249254">
    <property type="component" value="Unassembled WGS sequence"/>
</dbReference>
<comment type="caution">
    <text evidence="2">The sequence shown here is derived from an EMBL/GenBank/DDBJ whole genome shotgun (WGS) entry which is preliminary data.</text>
</comment>
<keyword evidence="1" id="KW-0472">Membrane</keyword>
<dbReference type="RefSeq" id="WP_111528863.1">
    <property type="nucleotide sequence ID" value="NZ_JBHRSG010000003.1"/>
</dbReference>
<keyword evidence="2" id="KW-0407">Ion channel</keyword>
<name>A0A328AL47_9CAUL</name>
<organism evidence="2 3">
    <name type="scientific">Phenylobacterium soli</name>
    <dbReference type="NCBI Taxonomy" id="2170551"/>
    <lineage>
        <taxon>Bacteria</taxon>
        <taxon>Pseudomonadati</taxon>
        <taxon>Pseudomonadota</taxon>
        <taxon>Alphaproteobacteria</taxon>
        <taxon>Caulobacterales</taxon>
        <taxon>Caulobacteraceae</taxon>
        <taxon>Phenylobacterium</taxon>
    </lineage>
</organism>
<gene>
    <name evidence="2" type="ORF">DJ017_11585</name>
</gene>
<reference evidence="3" key="1">
    <citation type="submission" date="2018-05" db="EMBL/GenBank/DDBJ databases">
        <authorList>
            <person name="Li X."/>
        </authorList>
    </citation>
    <scope>NUCLEOTIDE SEQUENCE [LARGE SCALE GENOMIC DNA]</scope>
    <source>
        <strain evidence="3">LX32</strain>
    </source>
</reference>
<dbReference type="AlphaFoldDB" id="A0A328AL47"/>
<keyword evidence="1" id="KW-1133">Transmembrane helix</keyword>
<feature type="transmembrane region" description="Helical" evidence="1">
    <location>
        <begin position="12"/>
        <end position="37"/>
    </location>
</feature>
<evidence type="ECO:0000313" key="3">
    <source>
        <dbReference type="Proteomes" id="UP000249254"/>
    </source>
</evidence>
<proteinExistence type="predicted"/>
<dbReference type="OrthoDB" id="2974133at2"/>
<sequence length="165" mass="18018">MNSLADELLISTGMVTFTVAVHLVGLSVLIQLTRLHLTRFAWPVQVDRFLVPAGMVLGIFVIHGVEIWGYAALYDLAGAAQGLEEALYLSLGAYSTTGWVDVHLLPGWRVVLSLEAINGLLLVGWSTAFFFQNLTRIMVTEESHPLPEGAIAHDGPAARRKNVRP</sequence>